<comment type="caution">
    <text evidence="8">The sequence shown here is derived from an EMBL/GenBank/DDBJ whole genome shotgun (WGS) entry which is preliminary data.</text>
</comment>
<dbReference type="Pfam" id="PF00294">
    <property type="entry name" value="PfkB"/>
    <property type="match status" value="1"/>
</dbReference>
<evidence type="ECO:0000256" key="6">
    <source>
        <dbReference type="SAM" id="MobiDB-lite"/>
    </source>
</evidence>
<evidence type="ECO:0000259" key="7">
    <source>
        <dbReference type="Pfam" id="PF00294"/>
    </source>
</evidence>
<dbReference type="InterPro" id="IPR011611">
    <property type="entry name" value="PfkB_dom"/>
</dbReference>
<evidence type="ECO:0000256" key="1">
    <source>
        <dbReference type="ARBA" id="ARBA00010688"/>
    </source>
</evidence>
<proteinExistence type="inferred from homology"/>
<dbReference type="InterPro" id="IPR002173">
    <property type="entry name" value="Carboh/pur_kinase_PfkB_CS"/>
</dbReference>
<dbReference type="GO" id="GO:0016301">
    <property type="term" value="F:kinase activity"/>
    <property type="evidence" value="ECO:0007669"/>
    <property type="project" value="UniProtKB-KW"/>
</dbReference>
<dbReference type="AlphaFoldDB" id="A0A2T4US33"/>
<protein>
    <recommendedName>
        <fullName evidence="7">Carbohydrate kinase PfkB domain-containing protein</fullName>
    </recommendedName>
</protein>
<dbReference type="GO" id="GO:0005524">
    <property type="term" value="F:ATP binding"/>
    <property type="evidence" value="ECO:0007669"/>
    <property type="project" value="UniProtKB-KW"/>
</dbReference>
<evidence type="ECO:0000256" key="4">
    <source>
        <dbReference type="ARBA" id="ARBA00022777"/>
    </source>
</evidence>
<evidence type="ECO:0000256" key="2">
    <source>
        <dbReference type="ARBA" id="ARBA00022679"/>
    </source>
</evidence>
<feature type="region of interest" description="Disordered" evidence="6">
    <location>
        <begin position="80"/>
        <end position="99"/>
    </location>
</feature>
<dbReference type="EMBL" id="PZPL01000001">
    <property type="protein sequence ID" value="PTL72325.1"/>
    <property type="molecule type" value="Genomic_DNA"/>
</dbReference>
<feature type="domain" description="Carbohydrate kinase PfkB" evidence="7">
    <location>
        <begin position="28"/>
        <end position="285"/>
    </location>
</feature>
<dbReference type="PANTHER" id="PTHR43085:SF1">
    <property type="entry name" value="PSEUDOURIDINE KINASE-RELATED"/>
    <property type="match status" value="1"/>
</dbReference>
<dbReference type="PROSITE" id="PS00584">
    <property type="entry name" value="PFKB_KINASES_2"/>
    <property type="match status" value="1"/>
</dbReference>
<accession>A0A2T4US33</accession>
<keyword evidence="9" id="KW-1185">Reference proteome</keyword>
<gene>
    <name evidence="8" type="ORF">C1I63_05330</name>
</gene>
<comment type="similarity">
    <text evidence="1">Belongs to the carbohydrate kinase PfkB family.</text>
</comment>
<reference evidence="8 9" key="1">
    <citation type="submission" date="2018-03" db="EMBL/GenBank/DDBJ databases">
        <title>Bacteriophage NCPPB3778 and a type I-E CRISPR drive the evolution of the US Biological Select Agent, Rathayibacter toxicus.</title>
        <authorList>
            <person name="Davis E.W.II."/>
            <person name="Tabima J.F."/>
            <person name="Weisberg A.J."/>
            <person name="Dantas Lopes L."/>
            <person name="Wiseman M.S."/>
            <person name="Wiseman M.S."/>
            <person name="Pupko T."/>
            <person name="Belcher M.S."/>
            <person name="Sechler A.J."/>
            <person name="Tancos M.A."/>
            <person name="Schroeder B.K."/>
            <person name="Murray T.D."/>
            <person name="Luster D.G."/>
            <person name="Schneider W.L."/>
            <person name="Rogers E."/>
            <person name="Andreote F.D."/>
            <person name="Grunwald N.J."/>
            <person name="Putnam M.L."/>
            <person name="Chang J.H."/>
        </authorList>
    </citation>
    <scope>NUCLEOTIDE SEQUENCE [LARGE SCALE GENOMIC DNA]</scope>
    <source>
        <strain evidence="8 9">DSM 15933</strain>
    </source>
</reference>
<dbReference type="PROSITE" id="PS00583">
    <property type="entry name" value="PFKB_KINASES_1"/>
    <property type="match status" value="1"/>
</dbReference>
<keyword evidence="3" id="KW-0547">Nucleotide-binding</keyword>
<evidence type="ECO:0000256" key="5">
    <source>
        <dbReference type="ARBA" id="ARBA00022840"/>
    </source>
</evidence>
<name>A0A2T4US33_9MICO</name>
<keyword evidence="5" id="KW-0067">ATP-binding</keyword>
<dbReference type="Gene3D" id="3.40.1190.20">
    <property type="match status" value="1"/>
</dbReference>
<dbReference type="SUPFAM" id="SSF53613">
    <property type="entry name" value="Ribokinase-like"/>
    <property type="match status" value="1"/>
</dbReference>
<keyword evidence="4" id="KW-0418">Kinase</keyword>
<evidence type="ECO:0000256" key="3">
    <source>
        <dbReference type="ARBA" id="ARBA00022741"/>
    </source>
</evidence>
<dbReference type="Proteomes" id="UP000241085">
    <property type="component" value="Unassembled WGS sequence"/>
</dbReference>
<dbReference type="InterPro" id="IPR050306">
    <property type="entry name" value="PfkB_Carbo_kinase"/>
</dbReference>
<sequence>MSSSLSAPVLVLGDVLIDEMRDPAGSTDVPGGSALNVAVGLAVLGTPSLLAGMVGDGAAGLLLREHLRAHGVPFLATPAPRGTGRAVSDRTDGEPRYSFSEASRSRTLLPTDALRAAAARAERIVVSGFPFDDAAEVATLEALVPAGARLAIDANPRPGLLRDRGAFAAGLLALSARADLVKVGAEDAELVFGTGLAEATERILAAGASAVLETAGPHGAALVRLAGRVSVPIAGAPGSVVDTMGAGDATFSAVVAGLDGPDADPTAVLARAMAVAAATIRSAGGLLRLPG</sequence>
<evidence type="ECO:0000313" key="9">
    <source>
        <dbReference type="Proteomes" id="UP000241085"/>
    </source>
</evidence>
<dbReference type="RefSeq" id="WP_107574047.1">
    <property type="nucleotide sequence ID" value="NZ_PZPL01000001.1"/>
</dbReference>
<dbReference type="PANTHER" id="PTHR43085">
    <property type="entry name" value="HEXOKINASE FAMILY MEMBER"/>
    <property type="match status" value="1"/>
</dbReference>
<evidence type="ECO:0000313" key="8">
    <source>
        <dbReference type="EMBL" id="PTL72325.1"/>
    </source>
</evidence>
<keyword evidence="2" id="KW-0808">Transferase</keyword>
<organism evidence="8 9">
    <name type="scientific">Rathayibacter caricis DSM 15933</name>
    <dbReference type="NCBI Taxonomy" id="1328867"/>
    <lineage>
        <taxon>Bacteria</taxon>
        <taxon>Bacillati</taxon>
        <taxon>Actinomycetota</taxon>
        <taxon>Actinomycetes</taxon>
        <taxon>Micrococcales</taxon>
        <taxon>Microbacteriaceae</taxon>
        <taxon>Rathayibacter</taxon>
    </lineage>
</organism>
<dbReference type="InterPro" id="IPR029056">
    <property type="entry name" value="Ribokinase-like"/>
</dbReference>